<comment type="subcellular location">
    <subcellularLocation>
        <location evidence="1">Nucleus</location>
    </subcellularLocation>
</comment>
<keyword evidence="4" id="KW-0804">Transcription</keyword>
<evidence type="ECO:0000256" key="3">
    <source>
        <dbReference type="ARBA" id="ARBA00023015"/>
    </source>
</evidence>
<dbReference type="SUPFAM" id="SSF50784">
    <property type="entry name" value="Transcription factor IIA (TFIIA), beta-barrel domain"/>
    <property type="match status" value="1"/>
</dbReference>
<evidence type="ECO:0000259" key="7">
    <source>
        <dbReference type="Pfam" id="PF02751"/>
    </source>
</evidence>
<dbReference type="Proteomes" id="UP000011116">
    <property type="component" value="Chromosome 3H"/>
</dbReference>
<feature type="domain" description="Transcription initiation factor IIA gamma subunit C-terminal" evidence="7">
    <location>
        <begin position="63"/>
        <end position="88"/>
    </location>
</feature>
<sequence>MADAFDMYRRSVIGVALLETLNEMVDCGKLSLDLAINVLLQFDKSMSHALDKHVTSRATFKGGNLRTYRYYDSVWTLNLRNTTFKNEEIEVVLPKTRRHPKLDGHQYRLWNDPQEHLGGFHCART</sequence>
<dbReference type="GO" id="GO:0017025">
    <property type="term" value="F:TBP-class protein binding"/>
    <property type="evidence" value="ECO:0000318"/>
    <property type="project" value="GO_Central"/>
</dbReference>
<feature type="domain" description="Transcription initiation factor IIA gamma subunit N-terminal" evidence="6">
    <location>
        <begin position="5"/>
        <end position="50"/>
    </location>
</feature>
<evidence type="ECO:0000256" key="2">
    <source>
        <dbReference type="ARBA" id="ARBA00007675"/>
    </source>
</evidence>
<evidence type="ECO:0000256" key="1">
    <source>
        <dbReference type="ARBA" id="ARBA00004123"/>
    </source>
</evidence>
<keyword evidence="3" id="KW-0805">Transcription regulation</keyword>
<dbReference type="Pfam" id="PF02268">
    <property type="entry name" value="TFIIA_gamma_N"/>
    <property type="match status" value="1"/>
</dbReference>
<dbReference type="SMR" id="A0A8I6XVK7"/>
<dbReference type="InterPro" id="IPR015871">
    <property type="entry name" value="TFIIA_gsu_C"/>
</dbReference>
<accession>A0A8I6XVK7</accession>
<dbReference type="SUPFAM" id="SSF47396">
    <property type="entry name" value="Transcription factor IIA (TFIIA), alpha-helical domain"/>
    <property type="match status" value="1"/>
</dbReference>
<dbReference type="InterPro" id="IPR003194">
    <property type="entry name" value="TFIIA_gsu"/>
</dbReference>
<comment type="similarity">
    <text evidence="2">Belongs to the TFIIA subunit 2 family.</text>
</comment>
<evidence type="ECO:0000313" key="9">
    <source>
        <dbReference type="Proteomes" id="UP000011116"/>
    </source>
</evidence>
<reference evidence="9" key="1">
    <citation type="journal article" date="2012" name="Nature">
        <title>A physical, genetic and functional sequence assembly of the barley genome.</title>
        <authorList>
            <consortium name="The International Barley Genome Sequencing Consortium"/>
            <person name="Mayer K.F."/>
            <person name="Waugh R."/>
            <person name="Brown J.W."/>
            <person name="Schulman A."/>
            <person name="Langridge P."/>
            <person name="Platzer M."/>
            <person name="Fincher G.B."/>
            <person name="Muehlbauer G.J."/>
            <person name="Sato K."/>
            <person name="Close T.J."/>
            <person name="Wise R.P."/>
            <person name="Stein N."/>
        </authorList>
    </citation>
    <scope>NUCLEOTIDE SEQUENCE [LARGE SCALE GENOMIC DNA]</scope>
    <source>
        <strain evidence="9">cv. Morex</strain>
    </source>
</reference>
<dbReference type="InterPro" id="IPR009083">
    <property type="entry name" value="TFIIA_a-hlx"/>
</dbReference>
<evidence type="ECO:0000256" key="5">
    <source>
        <dbReference type="ARBA" id="ARBA00023242"/>
    </source>
</evidence>
<evidence type="ECO:0000313" key="8">
    <source>
        <dbReference type="EnsemblPlants" id="HORVU.MOREX.r3.3HG0327870.1"/>
    </source>
</evidence>
<dbReference type="InterPro" id="IPR009088">
    <property type="entry name" value="TFIIA_b-brl"/>
</dbReference>
<dbReference type="CDD" id="cd10145">
    <property type="entry name" value="TFIIA_gamma_N"/>
    <property type="match status" value="1"/>
</dbReference>
<dbReference type="InterPro" id="IPR015872">
    <property type="entry name" value="TFIIA_gsu_N"/>
</dbReference>
<dbReference type="CDD" id="cd10014">
    <property type="entry name" value="TFIIA_gamma_C"/>
    <property type="match status" value="1"/>
</dbReference>
<reference evidence="8" key="2">
    <citation type="submission" date="2020-10" db="EMBL/GenBank/DDBJ databases">
        <authorList>
            <person name="Scholz U."/>
            <person name="Mascher M."/>
            <person name="Fiebig A."/>
        </authorList>
    </citation>
    <scope>NUCLEOTIDE SEQUENCE [LARGE SCALE GENOMIC DNA]</scope>
    <source>
        <strain evidence="8">cv. Morex</strain>
    </source>
</reference>
<proteinExistence type="inferred from homology"/>
<reference evidence="8" key="3">
    <citation type="submission" date="2022-01" db="UniProtKB">
        <authorList>
            <consortium name="EnsemblPlants"/>
        </authorList>
    </citation>
    <scope>IDENTIFICATION</scope>
    <source>
        <strain evidence="8">subsp. vulgare</strain>
    </source>
</reference>
<dbReference type="GO" id="GO:0016251">
    <property type="term" value="F:RNA polymerase II general transcription initiation factor activity"/>
    <property type="evidence" value="ECO:0000318"/>
    <property type="project" value="GO_Central"/>
</dbReference>
<organism evidence="8 9">
    <name type="scientific">Hordeum vulgare subsp. vulgare</name>
    <name type="common">Domesticated barley</name>
    <dbReference type="NCBI Taxonomy" id="112509"/>
    <lineage>
        <taxon>Eukaryota</taxon>
        <taxon>Viridiplantae</taxon>
        <taxon>Streptophyta</taxon>
        <taxon>Embryophyta</taxon>
        <taxon>Tracheophyta</taxon>
        <taxon>Spermatophyta</taxon>
        <taxon>Magnoliopsida</taxon>
        <taxon>Liliopsida</taxon>
        <taxon>Poales</taxon>
        <taxon>Poaceae</taxon>
        <taxon>BOP clade</taxon>
        <taxon>Pooideae</taxon>
        <taxon>Triticodae</taxon>
        <taxon>Triticeae</taxon>
        <taxon>Hordeinae</taxon>
        <taxon>Hordeum</taxon>
    </lineage>
</organism>
<keyword evidence="5" id="KW-0539">Nucleus</keyword>
<dbReference type="Pfam" id="PF02751">
    <property type="entry name" value="TFIIA_gamma_C"/>
    <property type="match status" value="1"/>
</dbReference>
<keyword evidence="9" id="KW-1185">Reference proteome</keyword>
<dbReference type="Gene3D" id="1.10.287.190">
    <property type="entry name" value="Transcription factor IIA gamma subunit, alpha-helical domain"/>
    <property type="match status" value="1"/>
</dbReference>
<dbReference type="Gramene" id="HORVU.MOREX.r2.3HG0273320.1">
    <property type="protein sequence ID" value="HORVU.MOREX.r2.3HG0273320.1"/>
    <property type="gene ID" value="HORVU.MOREX.r2.3HG0273320"/>
</dbReference>
<evidence type="ECO:0000256" key="4">
    <source>
        <dbReference type="ARBA" id="ARBA00023163"/>
    </source>
</evidence>
<evidence type="ECO:0000259" key="6">
    <source>
        <dbReference type="Pfam" id="PF02268"/>
    </source>
</evidence>
<dbReference type="AlphaFoldDB" id="A0A8I6XVK7"/>
<dbReference type="PANTHER" id="PTHR10966">
    <property type="entry name" value="TRANSCRIPTION INITIATION FACTOR IIA SUBUNIT 2"/>
    <property type="match status" value="1"/>
</dbReference>
<dbReference type="GO" id="GO:0005672">
    <property type="term" value="C:transcription factor TFIIA complex"/>
    <property type="evidence" value="ECO:0000318"/>
    <property type="project" value="GO_Central"/>
</dbReference>
<dbReference type="GO" id="GO:0051123">
    <property type="term" value="P:RNA polymerase II preinitiation complex assembly"/>
    <property type="evidence" value="ECO:0000318"/>
    <property type="project" value="GO_Central"/>
</dbReference>
<dbReference type="Gramene" id="HORVU.MOREX.r3.3HG0327870.1">
    <property type="protein sequence ID" value="HORVU.MOREX.r3.3HG0327870.1"/>
    <property type="gene ID" value="HORVU.MOREX.r3.3HG0327870"/>
</dbReference>
<protein>
    <recommendedName>
        <fullName evidence="10">Transcription initiation factor IIA subunit 2</fullName>
    </recommendedName>
</protein>
<evidence type="ECO:0008006" key="10">
    <source>
        <dbReference type="Google" id="ProtNLM"/>
    </source>
</evidence>
<dbReference type="EnsemblPlants" id="HORVU.MOREX.r3.3HG0327870.1">
    <property type="protein sequence ID" value="HORVU.MOREX.r3.3HG0327870.1"/>
    <property type="gene ID" value="HORVU.MOREX.r3.3HG0327870"/>
</dbReference>
<name>A0A8I6XVK7_HORVV</name>
<dbReference type="Gene3D" id="2.30.18.10">
    <property type="entry name" value="Transcription factor IIA (TFIIA), beta-barrel domain"/>
    <property type="match status" value="1"/>
</dbReference>